<organism evidence="8 9">
    <name type="scientific">Cyanobium gracile UHCC 0139</name>
    <dbReference type="NCBI Taxonomy" id="3110308"/>
    <lineage>
        <taxon>Bacteria</taxon>
        <taxon>Bacillati</taxon>
        <taxon>Cyanobacteriota</taxon>
        <taxon>Cyanophyceae</taxon>
        <taxon>Synechococcales</taxon>
        <taxon>Prochlorococcaceae</taxon>
        <taxon>Cyanobium</taxon>
    </lineage>
</organism>
<keyword evidence="5 7" id="KW-1133">Transmembrane helix</keyword>
<reference evidence="8 9" key="1">
    <citation type="submission" date="2023-12" db="EMBL/GenBank/DDBJ databases">
        <title>Baltic Sea Cyanobacteria.</title>
        <authorList>
            <person name="Delbaje E."/>
            <person name="Fewer D.P."/>
            <person name="Shishido T.K."/>
        </authorList>
    </citation>
    <scope>NUCLEOTIDE SEQUENCE [LARGE SCALE GENOMIC DNA]</scope>
    <source>
        <strain evidence="8 9">UHCC 0139</strain>
    </source>
</reference>
<evidence type="ECO:0000256" key="4">
    <source>
        <dbReference type="ARBA" id="ARBA00022692"/>
    </source>
</evidence>
<feature type="transmembrane region" description="Helical" evidence="7">
    <location>
        <begin position="367"/>
        <end position="384"/>
    </location>
</feature>
<dbReference type="PANTHER" id="PTHR30250:SF10">
    <property type="entry name" value="LIPOPOLYSACCHARIDE BIOSYNTHESIS PROTEIN WZXC"/>
    <property type="match status" value="1"/>
</dbReference>
<keyword evidence="3" id="KW-1003">Cell membrane</keyword>
<keyword evidence="4 7" id="KW-0812">Transmembrane</keyword>
<dbReference type="CDD" id="cd13127">
    <property type="entry name" value="MATE_tuaB_like"/>
    <property type="match status" value="1"/>
</dbReference>
<feature type="transmembrane region" description="Helical" evidence="7">
    <location>
        <begin position="328"/>
        <end position="346"/>
    </location>
</feature>
<sequence>MRLLSNLKQFIPKDRFIRNIGWMGVGEVGIRVSRLVATVLLARLLSPRDYGLAAIVLTSGELVKVFTRNGIGDKIVQADADEVQEICQTAWSLNWLIGFSLFLIQIIGSFVIAKVYNDNALIVPIIVVSCSYLIYPLSMVQSALVRRKNRLKFYSMTNLAAVASENLMTGIFALMGMGMWAIVLPKLLVAPVWVAMMLRFEPWRPALSFTLKRWKSVLQFGSRILGVELLNTFRENVDYLLIGRFIGVKALGVYYFAFNAGLGLSLSVINALSVSLYSDFCDVRSQPAVLKERFRKNLLTITKVIVPVVALQCSLAPLYVPIVFGRQWVSEGAVPILMLICLSALSRPFANASSMLFRAVGLPQVDLLWNLAFTVALTVAILIGTTGGSLGVAAAVAAAHLTLQPIYLMLGQRLLRRIQISQPTSL</sequence>
<proteinExistence type="inferred from homology"/>
<dbReference type="Pfam" id="PF13440">
    <property type="entry name" value="Polysacc_synt_3"/>
    <property type="match status" value="1"/>
</dbReference>
<dbReference type="RefSeq" id="WP_323304480.1">
    <property type="nucleotide sequence ID" value="NZ_JAYGHX010000002.1"/>
</dbReference>
<evidence type="ECO:0000313" key="8">
    <source>
        <dbReference type="EMBL" id="MEA5390373.1"/>
    </source>
</evidence>
<feature type="transmembrane region" description="Helical" evidence="7">
    <location>
        <begin position="93"/>
        <end position="116"/>
    </location>
</feature>
<protein>
    <submittedName>
        <fullName evidence="8">Lipopolysaccharide biosynthesis protein</fullName>
    </submittedName>
</protein>
<evidence type="ECO:0000256" key="3">
    <source>
        <dbReference type="ARBA" id="ARBA00022475"/>
    </source>
</evidence>
<evidence type="ECO:0000256" key="2">
    <source>
        <dbReference type="ARBA" id="ARBA00007430"/>
    </source>
</evidence>
<name>A0ABU5RRG3_9CYAN</name>
<gene>
    <name evidence="8" type="ORF">VB738_03765</name>
</gene>
<evidence type="ECO:0000256" key="6">
    <source>
        <dbReference type="ARBA" id="ARBA00023136"/>
    </source>
</evidence>
<dbReference type="PANTHER" id="PTHR30250">
    <property type="entry name" value="PST FAMILY PREDICTED COLANIC ACID TRANSPORTER"/>
    <property type="match status" value="1"/>
</dbReference>
<feature type="transmembrane region" description="Helical" evidence="7">
    <location>
        <begin position="166"/>
        <end position="194"/>
    </location>
</feature>
<accession>A0ABU5RRG3</accession>
<dbReference type="Proteomes" id="UP001304461">
    <property type="component" value="Unassembled WGS sequence"/>
</dbReference>
<evidence type="ECO:0000256" key="1">
    <source>
        <dbReference type="ARBA" id="ARBA00004651"/>
    </source>
</evidence>
<dbReference type="InterPro" id="IPR050833">
    <property type="entry name" value="Poly_Biosynth_Transport"/>
</dbReference>
<keyword evidence="6 7" id="KW-0472">Membrane</keyword>
<evidence type="ECO:0000313" key="9">
    <source>
        <dbReference type="Proteomes" id="UP001304461"/>
    </source>
</evidence>
<evidence type="ECO:0000256" key="7">
    <source>
        <dbReference type="SAM" id="Phobius"/>
    </source>
</evidence>
<evidence type="ECO:0000256" key="5">
    <source>
        <dbReference type="ARBA" id="ARBA00022989"/>
    </source>
</evidence>
<dbReference type="EMBL" id="JAYGHX010000002">
    <property type="protein sequence ID" value="MEA5390373.1"/>
    <property type="molecule type" value="Genomic_DNA"/>
</dbReference>
<comment type="similarity">
    <text evidence="2">Belongs to the polysaccharide synthase family.</text>
</comment>
<feature type="transmembrane region" description="Helical" evidence="7">
    <location>
        <begin position="122"/>
        <end position="145"/>
    </location>
</feature>
<comment type="subcellular location">
    <subcellularLocation>
        <location evidence="1">Cell membrane</location>
        <topology evidence="1">Multi-pass membrane protein</topology>
    </subcellularLocation>
</comment>
<comment type="caution">
    <text evidence="8">The sequence shown here is derived from an EMBL/GenBank/DDBJ whole genome shotgun (WGS) entry which is preliminary data.</text>
</comment>
<keyword evidence="9" id="KW-1185">Reference proteome</keyword>
<feature type="transmembrane region" description="Helical" evidence="7">
    <location>
        <begin position="253"/>
        <end position="277"/>
    </location>
</feature>
<feature type="transmembrane region" description="Helical" evidence="7">
    <location>
        <begin position="390"/>
        <end position="410"/>
    </location>
</feature>
<feature type="transmembrane region" description="Helical" evidence="7">
    <location>
        <begin position="298"/>
        <end position="322"/>
    </location>
</feature>